<comment type="caution">
    <text evidence="1">The sequence shown here is derived from an EMBL/GenBank/DDBJ whole genome shotgun (WGS) entry which is preliminary data.</text>
</comment>
<evidence type="ECO:0000313" key="2">
    <source>
        <dbReference type="Proteomes" id="UP000789706"/>
    </source>
</evidence>
<dbReference type="AlphaFoldDB" id="A0A9N9FG92"/>
<keyword evidence="2" id="KW-1185">Reference proteome</keyword>
<dbReference type="OrthoDB" id="2491276at2759"/>
<dbReference type="EMBL" id="CAJVPK010000605">
    <property type="protein sequence ID" value="CAG8530959.1"/>
    <property type="molecule type" value="Genomic_DNA"/>
</dbReference>
<name>A0A9N9FG92_9GLOM</name>
<dbReference type="Proteomes" id="UP000789706">
    <property type="component" value="Unassembled WGS sequence"/>
</dbReference>
<sequence length="88" mass="10397">MLIDKKLLRSKNENNNFEIYSNISYNELHDPELFVFNQEGYNNAYEKLENEIIQQLDDNRDDIDLLEDTEAITIELTNAEESDKTIII</sequence>
<accession>A0A9N9FG92</accession>
<protein>
    <submittedName>
        <fullName evidence="1">6844_t:CDS:1</fullName>
    </submittedName>
</protein>
<organism evidence="1 2">
    <name type="scientific">Diversispora eburnea</name>
    <dbReference type="NCBI Taxonomy" id="1213867"/>
    <lineage>
        <taxon>Eukaryota</taxon>
        <taxon>Fungi</taxon>
        <taxon>Fungi incertae sedis</taxon>
        <taxon>Mucoromycota</taxon>
        <taxon>Glomeromycotina</taxon>
        <taxon>Glomeromycetes</taxon>
        <taxon>Diversisporales</taxon>
        <taxon>Diversisporaceae</taxon>
        <taxon>Diversispora</taxon>
    </lineage>
</organism>
<feature type="non-terminal residue" evidence="1">
    <location>
        <position position="1"/>
    </location>
</feature>
<gene>
    <name evidence="1" type="ORF">DEBURN_LOCUS6136</name>
</gene>
<reference evidence="1" key="1">
    <citation type="submission" date="2021-06" db="EMBL/GenBank/DDBJ databases">
        <authorList>
            <person name="Kallberg Y."/>
            <person name="Tangrot J."/>
            <person name="Rosling A."/>
        </authorList>
    </citation>
    <scope>NUCLEOTIDE SEQUENCE</scope>
    <source>
        <strain evidence="1">AZ414A</strain>
    </source>
</reference>
<proteinExistence type="predicted"/>
<evidence type="ECO:0000313" key="1">
    <source>
        <dbReference type="EMBL" id="CAG8530959.1"/>
    </source>
</evidence>